<dbReference type="AlphaFoldDB" id="A0A0D2ZSQ0"/>
<protein>
    <recommendedName>
        <fullName evidence="3">Replication factor A C-terminal domain-containing protein</fullName>
    </recommendedName>
</protein>
<accession>A0A0D2ZSQ0</accession>
<reference evidence="1" key="1">
    <citation type="journal article" date="2014" name="Genome Biol.">
        <title>Transcriptome and methylome profiling reveals relics of genome dominance in the mesopolyploid Brassica oleracea.</title>
        <authorList>
            <person name="Parkin I.A."/>
            <person name="Koh C."/>
            <person name="Tang H."/>
            <person name="Robinson S.J."/>
            <person name="Kagale S."/>
            <person name="Clarke W.E."/>
            <person name="Town C.D."/>
            <person name="Nixon J."/>
            <person name="Krishnakumar V."/>
            <person name="Bidwell S.L."/>
            <person name="Denoeud F."/>
            <person name="Belcram H."/>
            <person name="Links M.G."/>
            <person name="Just J."/>
            <person name="Clarke C."/>
            <person name="Bender T."/>
            <person name="Huebert T."/>
            <person name="Mason A.S."/>
            <person name="Pires J.C."/>
            <person name="Barker G."/>
            <person name="Moore J."/>
            <person name="Walley P.G."/>
            <person name="Manoli S."/>
            <person name="Batley J."/>
            <person name="Edwards D."/>
            <person name="Nelson M.N."/>
            <person name="Wang X."/>
            <person name="Paterson A.H."/>
            <person name="King G."/>
            <person name="Bancroft I."/>
            <person name="Chalhoub B."/>
            <person name="Sharpe A.G."/>
        </authorList>
    </citation>
    <scope>NUCLEOTIDE SEQUENCE [LARGE SCALE GENOMIC DNA]</scope>
    <source>
        <strain evidence="1">cv. TO1000</strain>
    </source>
</reference>
<evidence type="ECO:0008006" key="3">
    <source>
        <dbReference type="Google" id="ProtNLM"/>
    </source>
</evidence>
<proteinExistence type="predicted"/>
<dbReference type="HOGENOM" id="CLU_2519149_0_0_1"/>
<reference evidence="1" key="2">
    <citation type="submission" date="2015-06" db="UniProtKB">
        <authorList>
            <consortium name="EnsemblPlants"/>
        </authorList>
    </citation>
    <scope>IDENTIFICATION</scope>
</reference>
<organism evidence="1 2">
    <name type="scientific">Brassica oleracea var. oleracea</name>
    <dbReference type="NCBI Taxonomy" id="109376"/>
    <lineage>
        <taxon>Eukaryota</taxon>
        <taxon>Viridiplantae</taxon>
        <taxon>Streptophyta</taxon>
        <taxon>Embryophyta</taxon>
        <taxon>Tracheophyta</taxon>
        <taxon>Spermatophyta</taxon>
        <taxon>Magnoliopsida</taxon>
        <taxon>eudicotyledons</taxon>
        <taxon>Gunneridae</taxon>
        <taxon>Pentapetalae</taxon>
        <taxon>rosids</taxon>
        <taxon>malvids</taxon>
        <taxon>Brassicales</taxon>
        <taxon>Brassicaceae</taxon>
        <taxon>Brassiceae</taxon>
        <taxon>Brassica</taxon>
    </lineage>
</organism>
<evidence type="ECO:0000313" key="1">
    <source>
        <dbReference type="EnsemblPlants" id="Bo00969s060.1"/>
    </source>
</evidence>
<evidence type="ECO:0000313" key="2">
    <source>
        <dbReference type="Proteomes" id="UP000032141"/>
    </source>
</evidence>
<keyword evidence="2" id="KW-1185">Reference proteome</keyword>
<dbReference type="Proteomes" id="UP000032141">
    <property type="component" value="Unassembled WGS sequence"/>
</dbReference>
<dbReference type="EnsemblPlants" id="Bo00969s060.1">
    <property type="protein sequence ID" value="Bo00969s060.1"/>
    <property type="gene ID" value="Bo00969s060"/>
</dbReference>
<sequence>LERHNFVYSDPSSPFAGHADTRVDQRSLAKYVGEVSCIRTVYNKYTHSTQCLMATIRLDRDTPLCLSVFDELAALLDKKLLGSDV</sequence>
<dbReference type="Gramene" id="Bo00969s060.1">
    <property type="protein sequence ID" value="Bo00969s060.1"/>
    <property type="gene ID" value="Bo00969s060"/>
</dbReference>
<name>A0A0D2ZSQ0_BRAOL</name>